<dbReference type="FunFam" id="1.20.140.10:FF:000002">
    <property type="entry name" value="Acyl-CoA dehydrogenase short/branched chain"/>
    <property type="match status" value="1"/>
</dbReference>
<dbReference type="SUPFAM" id="SSF47203">
    <property type="entry name" value="Acyl-CoA dehydrogenase C-terminal domain-like"/>
    <property type="match status" value="1"/>
</dbReference>
<evidence type="ECO:0000256" key="15">
    <source>
        <dbReference type="ARBA" id="ARBA00037895"/>
    </source>
</evidence>
<dbReference type="InterPro" id="IPR046373">
    <property type="entry name" value="Acyl-CoA_Oxase/DH_mid-dom_sf"/>
</dbReference>
<reference evidence="31" key="1">
    <citation type="submission" date="2021-01" db="EMBL/GenBank/DDBJ databases">
        <authorList>
            <person name="Corre E."/>
            <person name="Pelletier E."/>
            <person name="Niang G."/>
            <person name="Scheremetjew M."/>
            <person name="Finn R."/>
            <person name="Kale V."/>
            <person name="Holt S."/>
            <person name="Cochrane G."/>
            <person name="Meng A."/>
            <person name="Brown T."/>
            <person name="Cohen L."/>
        </authorList>
    </citation>
    <scope>NUCLEOTIDE SEQUENCE</scope>
    <source>
        <strain evidence="31">PLY182g</strain>
    </source>
</reference>
<dbReference type="PIRSF" id="PIRSF016578">
    <property type="entry name" value="HsaA"/>
    <property type="match status" value="1"/>
</dbReference>
<comment type="subcellular location">
    <subcellularLocation>
        <location evidence="2">Mitochondrion matrix</location>
    </subcellularLocation>
</comment>
<dbReference type="Pfam" id="PF02770">
    <property type="entry name" value="Acyl-CoA_dh_M"/>
    <property type="match status" value="1"/>
</dbReference>
<dbReference type="SUPFAM" id="SSF56645">
    <property type="entry name" value="Acyl-CoA dehydrogenase NM domain-like"/>
    <property type="match status" value="1"/>
</dbReference>
<evidence type="ECO:0000256" key="14">
    <source>
        <dbReference type="ARBA" id="ARBA00023128"/>
    </source>
</evidence>
<dbReference type="EMBL" id="HBEY01038436">
    <property type="protein sequence ID" value="CAD8614894.1"/>
    <property type="molecule type" value="Transcribed_RNA"/>
</dbReference>
<comment type="catalytic activity">
    <reaction evidence="24">
        <text>hexanoyl-CoA + oxidized [electron-transfer flavoprotein] + H(+) = (2E)-hexenoyl-CoA + reduced [electron-transfer flavoprotein]</text>
        <dbReference type="Rhea" id="RHEA:43464"/>
        <dbReference type="Rhea" id="RHEA-COMP:10685"/>
        <dbReference type="Rhea" id="RHEA-COMP:10686"/>
        <dbReference type="ChEBI" id="CHEBI:15378"/>
        <dbReference type="ChEBI" id="CHEBI:57692"/>
        <dbReference type="ChEBI" id="CHEBI:58307"/>
        <dbReference type="ChEBI" id="CHEBI:62077"/>
        <dbReference type="ChEBI" id="CHEBI:62620"/>
    </reaction>
    <physiologicalReaction direction="left-to-right" evidence="24">
        <dbReference type="Rhea" id="RHEA:43465"/>
    </physiologicalReaction>
</comment>
<feature type="domain" description="Acyl-CoA dehydrogenase/oxidase C-terminal" evidence="28">
    <location>
        <begin position="271"/>
        <end position="417"/>
    </location>
</feature>
<dbReference type="Gene3D" id="2.40.110.10">
    <property type="entry name" value="Butyryl-CoA Dehydrogenase, subunit A, domain 2"/>
    <property type="match status" value="1"/>
</dbReference>
<comment type="pathway">
    <text evidence="15">Amino-acid degradation; L-isoleucine degradation.</text>
</comment>
<dbReference type="CDD" id="cd01158">
    <property type="entry name" value="SCAD_SBCAD"/>
    <property type="match status" value="1"/>
</dbReference>
<dbReference type="InterPro" id="IPR013786">
    <property type="entry name" value="AcylCoA_DH/ox_N"/>
</dbReference>
<evidence type="ECO:0000259" key="28">
    <source>
        <dbReference type="Pfam" id="PF00441"/>
    </source>
</evidence>
<organism evidence="31">
    <name type="scientific">Coccolithus braarudii</name>
    <dbReference type="NCBI Taxonomy" id="221442"/>
    <lineage>
        <taxon>Eukaryota</taxon>
        <taxon>Haptista</taxon>
        <taxon>Haptophyta</taxon>
        <taxon>Prymnesiophyceae</taxon>
        <taxon>Coccolithales</taxon>
        <taxon>Coccolithaceae</taxon>
        <taxon>Coccolithus</taxon>
    </lineage>
</organism>
<evidence type="ECO:0000256" key="20">
    <source>
        <dbReference type="ARBA" id="ARBA00048235"/>
    </source>
</evidence>
<comment type="catalytic activity">
    <reaction evidence="23">
        <text>butanoyl-CoA + oxidized [electron-transfer flavoprotein] + H(+) = (2E)-butenoyl-CoA + reduced [electron-transfer flavoprotein]</text>
        <dbReference type="Rhea" id="RHEA:24004"/>
        <dbReference type="Rhea" id="RHEA-COMP:10685"/>
        <dbReference type="Rhea" id="RHEA-COMP:10686"/>
        <dbReference type="ChEBI" id="CHEBI:15378"/>
        <dbReference type="ChEBI" id="CHEBI:57332"/>
        <dbReference type="ChEBI" id="CHEBI:57371"/>
        <dbReference type="ChEBI" id="CHEBI:57692"/>
        <dbReference type="ChEBI" id="CHEBI:58307"/>
    </reaction>
    <physiologicalReaction direction="left-to-right" evidence="23">
        <dbReference type="Rhea" id="RHEA:24005"/>
    </physiologicalReaction>
</comment>
<keyword evidence="9" id="KW-0276">Fatty acid metabolism</keyword>
<name>A0A7S0LJZ9_9EUKA</name>
<dbReference type="PANTHER" id="PTHR43884:SF1">
    <property type="entry name" value="SHORT_BRANCHED CHAIN SPECIFIC ACYL-COA DEHYDROGENASE, MITOCHONDRIAL"/>
    <property type="match status" value="1"/>
</dbReference>
<dbReference type="InterPro" id="IPR036250">
    <property type="entry name" value="AcylCo_DH-like_C"/>
</dbReference>
<comment type="catalytic activity">
    <reaction evidence="26">
        <text>2-methylpropanoyl-CoA + oxidized [electron-transfer flavoprotein] + H(+) = 2-methylpropenoyl-CoA + reduced [electron-transfer flavoprotein]</text>
        <dbReference type="Rhea" id="RHEA:44180"/>
        <dbReference type="Rhea" id="RHEA-COMP:10685"/>
        <dbReference type="Rhea" id="RHEA-COMP:10686"/>
        <dbReference type="ChEBI" id="CHEBI:15378"/>
        <dbReference type="ChEBI" id="CHEBI:57338"/>
        <dbReference type="ChEBI" id="CHEBI:57692"/>
        <dbReference type="ChEBI" id="CHEBI:58307"/>
        <dbReference type="ChEBI" id="CHEBI:62500"/>
    </reaction>
    <physiologicalReaction direction="left-to-right" evidence="26">
        <dbReference type="Rhea" id="RHEA:44181"/>
    </physiologicalReaction>
</comment>
<evidence type="ECO:0000256" key="12">
    <source>
        <dbReference type="ARBA" id="ARBA00023002"/>
    </source>
</evidence>
<dbReference type="AlphaFoldDB" id="A0A7S0LJZ9"/>
<evidence type="ECO:0000256" key="4">
    <source>
        <dbReference type="ARBA" id="ARBA00009347"/>
    </source>
</evidence>
<comment type="similarity">
    <text evidence="4 27">Belongs to the acyl-CoA dehydrogenase family.</text>
</comment>
<evidence type="ECO:0000256" key="1">
    <source>
        <dbReference type="ARBA" id="ARBA00001974"/>
    </source>
</evidence>
<evidence type="ECO:0000256" key="5">
    <source>
        <dbReference type="ARBA" id="ARBA00011881"/>
    </source>
</evidence>
<comment type="catalytic activity">
    <reaction evidence="25">
        <text>(2S)-2-methylbutanoyl-CoA + oxidized [electron-transfer flavoprotein] + H(+) = (2E)-2-methylbut-2-enoyl-CoA + reduced [electron-transfer flavoprotein]</text>
        <dbReference type="Rhea" id="RHEA:48256"/>
        <dbReference type="Rhea" id="RHEA-COMP:10685"/>
        <dbReference type="Rhea" id="RHEA-COMP:10686"/>
        <dbReference type="ChEBI" id="CHEBI:15378"/>
        <dbReference type="ChEBI" id="CHEBI:57337"/>
        <dbReference type="ChEBI" id="CHEBI:57692"/>
        <dbReference type="ChEBI" id="CHEBI:58307"/>
        <dbReference type="ChEBI" id="CHEBI:88166"/>
    </reaction>
    <physiologicalReaction direction="left-to-right" evidence="25">
        <dbReference type="Rhea" id="RHEA:48257"/>
    </physiologicalReaction>
</comment>
<keyword evidence="12 27" id="KW-0560">Oxidoreductase</keyword>
<dbReference type="InterPro" id="IPR037069">
    <property type="entry name" value="AcylCoA_DH/ox_N_sf"/>
</dbReference>
<comment type="catalytic activity">
    <reaction evidence="22">
        <text>(2R)-2-methylbutanoyl-CoA + oxidized [electron-transfer flavoprotein] + H(+) = ethylacryloyl-CoA + reduced [electron-transfer flavoprotein]</text>
        <dbReference type="Rhea" id="RHEA:65296"/>
        <dbReference type="Rhea" id="RHEA-COMP:10685"/>
        <dbReference type="Rhea" id="RHEA-COMP:10686"/>
        <dbReference type="ChEBI" id="CHEBI:15378"/>
        <dbReference type="ChEBI" id="CHEBI:57692"/>
        <dbReference type="ChEBI" id="CHEBI:58307"/>
        <dbReference type="ChEBI" id="CHEBI:156439"/>
        <dbReference type="ChEBI" id="CHEBI:156440"/>
    </reaction>
    <physiologicalReaction direction="left-to-right" evidence="22">
        <dbReference type="Rhea" id="RHEA:65297"/>
    </physiologicalReaction>
</comment>
<evidence type="ECO:0000256" key="3">
    <source>
        <dbReference type="ARBA" id="ARBA00005198"/>
    </source>
</evidence>
<evidence type="ECO:0000256" key="7">
    <source>
        <dbReference type="ARBA" id="ARBA00022630"/>
    </source>
</evidence>
<dbReference type="GO" id="GO:0046395">
    <property type="term" value="P:carboxylic acid catabolic process"/>
    <property type="evidence" value="ECO:0007669"/>
    <property type="project" value="UniProtKB-ARBA"/>
</dbReference>
<comment type="subunit">
    <text evidence="5">Homotetramer.</text>
</comment>
<dbReference type="PANTHER" id="PTHR43884">
    <property type="entry name" value="ACYL-COA DEHYDROGENASE"/>
    <property type="match status" value="1"/>
</dbReference>
<evidence type="ECO:0000256" key="18">
    <source>
        <dbReference type="ARBA" id="ARBA00041537"/>
    </source>
</evidence>
<comment type="catalytic activity">
    <reaction evidence="20">
        <text>2-methylbutanoyl-CoA + oxidized [electron-transfer flavoprotein] + H(+) = (2E)-2-methylbut-2-enoyl-CoA + reduced [electron-transfer flavoprotein]</text>
        <dbReference type="Rhea" id="RHEA:43780"/>
        <dbReference type="Rhea" id="RHEA-COMP:10685"/>
        <dbReference type="Rhea" id="RHEA-COMP:10686"/>
        <dbReference type="ChEBI" id="CHEBI:15378"/>
        <dbReference type="ChEBI" id="CHEBI:57336"/>
        <dbReference type="ChEBI" id="CHEBI:57337"/>
        <dbReference type="ChEBI" id="CHEBI:57692"/>
        <dbReference type="ChEBI" id="CHEBI:58307"/>
        <dbReference type="EC" id="1.3.8.5"/>
    </reaction>
    <physiologicalReaction direction="left-to-right" evidence="20">
        <dbReference type="Rhea" id="RHEA:43781"/>
    </physiologicalReaction>
</comment>
<evidence type="ECO:0000256" key="23">
    <source>
        <dbReference type="ARBA" id="ARBA00049096"/>
    </source>
</evidence>
<feature type="domain" description="Acyl-CoA oxidase/dehydrogenase middle" evidence="29">
    <location>
        <begin position="164"/>
        <end position="259"/>
    </location>
</feature>
<comment type="catalytic activity">
    <reaction evidence="21">
        <text>valproyl-CoA + oxidized [electron-transfer flavoprotein] + H(+) = (2E)-2-propylpent-2-enoyl-CoA + reduced [electron-transfer flavoprotein]</text>
        <dbReference type="Rhea" id="RHEA:65344"/>
        <dbReference type="Rhea" id="RHEA-COMP:10685"/>
        <dbReference type="Rhea" id="RHEA-COMP:10686"/>
        <dbReference type="ChEBI" id="CHEBI:15378"/>
        <dbReference type="ChEBI" id="CHEBI:57692"/>
        <dbReference type="ChEBI" id="CHEBI:58307"/>
        <dbReference type="ChEBI" id="CHEBI:156457"/>
        <dbReference type="ChEBI" id="CHEBI:156458"/>
    </reaction>
    <physiologicalReaction direction="left-to-right" evidence="21">
        <dbReference type="Rhea" id="RHEA:65345"/>
    </physiologicalReaction>
</comment>
<dbReference type="InterPro" id="IPR006091">
    <property type="entry name" value="Acyl-CoA_Oxase/DH_mid-dom"/>
</dbReference>
<dbReference type="PROSITE" id="PS00072">
    <property type="entry name" value="ACYL_COA_DH_1"/>
    <property type="match status" value="1"/>
</dbReference>
<feature type="domain" description="Acyl-CoA dehydrogenase/oxidase N-terminal" evidence="30">
    <location>
        <begin position="49"/>
        <end position="159"/>
    </location>
</feature>
<evidence type="ECO:0000256" key="13">
    <source>
        <dbReference type="ARBA" id="ARBA00023098"/>
    </source>
</evidence>
<dbReference type="Gene3D" id="1.20.140.10">
    <property type="entry name" value="Butyryl-CoA Dehydrogenase, subunit A, domain 3"/>
    <property type="match status" value="1"/>
</dbReference>
<evidence type="ECO:0000256" key="17">
    <source>
        <dbReference type="ARBA" id="ARBA00039850"/>
    </source>
</evidence>
<evidence type="ECO:0000256" key="22">
    <source>
        <dbReference type="ARBA" id="ARBA00048592"/>
    </source>
</evidence>
<evidence type="ECO:0000259" key="29">
    <source>
        <dbReference type="Pfam" id="PF02770"/>
    </source>
</evidence>
<evidence type="ECO:0000256" key="10">
    <source>
        <dbReference type="ARBA" id="ARBA00022946"/>
    </source>
</evidence>
<dbReference type="GO" id="GO:0050660">
    <property type="term" value="F:flavin adenine dinucleotide binding"/>
    <property type="evidence" value="ECO:0007669"/>
    <property type="project" value="InterPro"/>
</dbReference>
<keyword evidence="11" id="KW-0007">Acetylation</keyword>
<evidence type="ECO:0000256" key="26">
    <source>
        <dbReference type="ARBA" id="ARBA00051903"/>
    </source>
</evidence>
<comment type="cofactor">
    <cofactor evidence="1 27">
        <name>FAD</name>
        <dbReference type="ChEBI" id="CHEBI:57692"/>
    </cofactor>
</comment>
<dbReference type="Pfam" id="PF00441">
    <property type="entry name" value="Acyl-CoA_dh_1"/>
    <property type="match status" value="1"/>
</dbReference>
<dbReference type="EC" id="1.3.8.5" evidence="16"/>
<dbReference type="FunFam" id="2.40.110.10:FF:000001">
    <property type="entry name" value="Acyl-CoA dehydrogenase, mitochondrial"/>
    <property type="match status" value="1"/>
</dbReference>
<dbReference type="PROSITE" id="PS00073">
    <property type="entry name" value="ACYL_COA_DH_2"/>
    <property type="match status" value="1"/>
</dbReference>
<dbReference type="InterPro" id="IPR009075">
    <property type="entry name" value="AcylCo_DH/oxidase_C"/>
</dbReference>
<dbReference type="InterPro" id="IPR009100">
    <property type="entry name" value="AcylCoA_DH/oxidase_NM_dom_sf"/>
</dbReference>
<evidence type="ECO:0000256" key="9">
    <source>
        <dbReference type="ARBA" id="ARBA00022832"/>
    </source>
</evidence>
<dbReference type="InterPro" id="IPR006089">
    <property type="entry name" value="Acyl-CoA_DH_CS"/>
</dbReference>
<dbReference type="FunFam" id="1.10.540.10:FF:000012">
    <property type="entry name" value="Acyl-CoA dehydrogenase short/branched chain"/>
    <property type="match status" value="1"/>
</dbReference>
<dbReference type="GO" id="GO:0006631">
    <property type="term" value="P:fatty acid metabolic process"/>
    <property type="evidence" value="ECO:0007669"/>
    <property type="project" value="UniProtKB-KW"/>
</dbReference>
<proteinExistence type="inferred from homology"/>
<evidence type="ECO:0000256" key="16">
    <source>
        <dbReference type="ARBA" id="ARBA00039036"/>
    </source>
</evidence>
<keyword evidence="13" id="KW-0443">Lipid metabolism</keyword>
<evidence type="ECO:0000256" key="21">
    <source>
        <dbReference type="ARBA" id="ARBA00048307"/>
    </source>
</evidence>
<evidence type="ECO:0000256" key="19">
    <source>
        <dbReference type="ARBA" id="ARBA00042821"/>
    </source>
</evidence>
<accession>A0A7S0LJZ9</accession>
<evidence type="ECO:0000256" key="11">
    <source>
        <dbReference type="ARBA" id="ARBA00022990"/>
    </source>
</evidence>
<sequence>MRALSSCPRVHPLLRRRMARVCTSRVLSTAASFDPPAVQERFLPVSSLTADEKMMREAAARFAAERVRPLVREMDEQEMFSPEIIRGLFDGGFMAVEIAEEFGGCGGSFTAALLVVEELARVDPAVAVMADIHNTIVNNCFSAWASPDLQQQWLPRLASDTLGAFCLSEAGSGSDAFALRTTAVREGSDYVISGSKMWISNSEQAGVFLVMANAEPTKGYKGITCFVVPREAAGLSIGKKEEKLGIRASSTCSLTFDEVRVPESSVLGEPGKGYKYAIEILNEGRIGIGAQMVGLAQGALDLTLPYLHERRQFGSRVADFQGVQHQLAQMCTELHAARVLVYNAARMKETGEPFVKEAAMAKLYSSQVAERVASKCVELLGGVGFTRDFGVEKFYRDAKIGAIYEGTSNIQLNTIAKLISAAHIC</sequence>
<keyword evidence="14" id="KW-0496">Mitochondrion</keyword>
<evidence type="ECO:0000256" key="24">
    <source>
        <dbReference type="ARBA" id="ARBA00049192"/>
    </source>
</evidence>
<keyword evidence="8 27" id="KW-0274">FAD</keyword>
<keyword evidence="6" id="KW-0597">Phosphoprotein</keyword>
<dbReference type="GO" id="GO:0005759">
    <property type="term" value="C:mitochondrial matrix"/>
    <property type="evidence" value="ECO:0007669"/>
    <property type="project" value="UniProtKB-SubCell"/>
</dbReference>
<evidence type="ECO:0000256" key="27">
    <source>
        <dbReference type="RuleBase" id="RU362125"/>
    </source>
</evidence>
<evidence type="ECO:0000256" key="8">
    <source>
        <dbReference type="ARBA" id="ARBA00022827"/>
    </source>
</evidence>
<dbReference type="GO" id="GO:0003853">
    <property type="term" value="F:short-chain 2-methyl fatty acyl-CoA dehydrogenase activity"/>
    <property type="evidence" value="ECO:0007669"/>
    <property type="project" value="UniProtKB-EC"/>
</dbReference>
<gene>
    <name evidence="31" type="ORF">CPEL01642_LOCUS18275</name>
</gene>
<dbReference type="Pfam" id="PF02771">
    <property type="entry name" value="Acyl-CoA_dh_N"/>
    <property type="match status" value="1"/>
</dbReference>
<dbReference type="Gene3D" id="1.10.540.10">
    <property type="entry name" value="Acyl-CoA dehydrogenase/oxidase, N-terminal domain"/>
    <property type="match status" value="1"/>
</dbReference>
<comment type="pathway">
    <text evidence="3">Lipid metabolism; mitochondrial fatty acid beta-oxidation.</text>
</comment>
<evidence type="ECO:0000256" key="25">
    <source>
        <dbReference type="ARBA" id="ARBA00049552"/>
    </source>
</evidence>
<evidence type="ECO:0000259" key="30">
    <source>
        <dbReference type="Pfam" id="PF02771"/>
    </source>
</evidence>
<evidence type="ECO:0000256" key="2">
    <source>
        <dbReference type="ARBA" id="ARBA00004305"/>
    </source>
</evidence>
<keyword evidence="10" id="KW-0809">Transit peptide</keyword>
<evidence type="ECO:0000313" key="31">
    <source>
        <dbReference type="EMBL" id="CAD8614894.1"/>
    </source>
</evidence>
<evidence type="ECO:0000256" key="6">
    <source>
        <dbReference type="ARBA" id="ARBA00022553"/>
    </source>
</evidence>
<keyword evidence="7 27" id="KW-0285">Flavoprotein</keyword>
<protein>
    <recommendedName>
        <fullName evidence="17">Short/branched chain specific acyl-CoA dehydrogenase, mitochondrial</fullName>
        <ecNumber evidence="16">1.3.8.5</ecNumber>
    </recommendedName>
    <alternativeName>
        <fullName evidence="19">2-methyl branched chain acyl-CoA dehydrogenase</fullName>
    </alternativeName>
    <alternativeName>
        <fullName evidence="18">2-methylbutyryl-coenzyme A dehydrogenase</fullName>
    </alternativeName>
</protein>